<name>A0AAV3PIK1_LITER</name>
<accession>A0AAV3PIK1</accession>
<feature type="compositionally biased region" description="Polar residues" evidence="1">
    <location>
        <begin position="112"/>
        <end position="124"/>
    </location>
</feature>
<evidence type="ECO:0000256" key="1">
    <source>
        <dbReference type="SAM" id="MobiDB-lite"/>
    </source>
</evidence>
<dbReference type="AlphaFoldDB" id="A0AAV3PIK1"/>
<feature type="compositionally biased region" description="Basic and acidic residues" evidence="1">
    <location>
        <begin position="94"/>
        <end position="111"/>
    </location>
</feature>
<evidence type="ECO:0000313" key="3">
    <source>
        <dbReference type="Proteomes" id="UP001454036"/>
    </source>
</evidence>
<sequence length="142" mass="16446">MIELTNAKQCKDEPVIDFINRWRSLFLKCKDKLLETSAITMSIQGMHWDLQYIPQGILPKTFEQLSTRAHDMELTITANKEEESTTPVAVPSRAKYDVKRPRDNPKVEQMESHSMLQSQPSFSSKLKEQREVLTSARRNVSH</sequence>
<protein>
    <submittedName>
        <fullName evidence="2">Uncharacterized protein</fullName>
    </submittedName>
</protein>
<dbReference type="Proteomes" id="UP001454036">
    <property type="component" value="Unassembled WGS sequence"/>
</dbReference>
<gene>
    <name evidence="2" type="ORF">LIER_09760</name>
</gene>
<reference evidence="2 3" key="1">
    <citation type="submission" date="2024-01" db="EMBL/GenBank/DDBJ databases">
        <title>The complete chloroplast genome sequence of Lithospermum erythrorhizon: insights into the phylogenetic relationship among Boraginaceae species and the maternal lineages of purple gromwells.</title>
        <authorList>
            <person name="Okada T."/>
            <person name="Watanabe K."/>
        </authorList>
    </citation>
    <scope>NUCLEOTIDE SEQUENCE [LARGE SCALE GENOMIC DNA]</scope>
</reference>
<evidence type="ECO:0000313" key="2">
    <source>
        <dbReference type="EMBL" id="GAA0150928.1"/>
    </source>
</evidence>
<feature type="region of interest" description="Disordered" evidence="1">
    <location>
        <begin position="78"/>
        <end position="142"/>
    </location>
</feature>
<comment type="caution">
    <text evidence="2">The sequence shown here is derived from an EMBL/GenBank/DDBJ whole genome shotgun (WGS) entry which is preliminary data.</text>
</comment>
<dbReference type="PANTHER" id="PTHR33437:SF2">
    <property type="entry name" value="OS06G0361200 PROTEIN"/>
    <property type="match status" value="1"/>
</dbReference>
<organism evidence="2 3">
    <name type="scientific">Lithospermum erythrorhizon</name>
    <name type="common">Purple gromwell</name>
    <name type="synonym">Lithospermum officinale var. erythrorhizon</name>
    <dbReference type="NCBI Taxonomy" id="34254"/>
    <lineage>
        <taxon>Eukaryota</taxon>
        <taxon>Viridiplantae</taxon>
        <taxon>Streptophyta</taxon>
        <taxon>Embryophyta</taxon>
        <taxon>Tracheophyta</taxon>
        <taxon>Spermatophyta</taxon>
        <taxon>Magnoliopsida</taxon>
        <taxon>eudicotyledons</taxon>
        <taxon>Gunneridae</taxon>
        <taxon>Pentapetalae</taxon>
        <taxon>asterids</taxon>
        <taxon>lamiids</taxon>
        <taxon>Boraginales</taxon>
        <taxon>Boraginaceae</taxon>
        <taxon>Boraginoideae</taxon>
        <taxon>Lithospermeae</taxon>
        <taxon>Lithospermum</taxon>
    </lineage>
</organism>
<dbReference type="EMBL" id="BAABME010001684">
    <property type="protein sequence ID" value="GAA0150928.1"/>
    <property type="molecule type" value="Genomic_DNA"/>
</dbReference>
<proteinExistence type="predicted"/>
<keyword evidence="3" id="KW-1185">Reference proteome</keyword>
<dbReference type="PANTHER" id="PTHR33437">
    <property type="entry name" value="OS06G0361200 PROTEIN"/>
    <property type="match status" value="1"/>
</dbReference>